<feature type="region of interest" description="Disordered" evidence="1">
    <location>
        <begin position="62"/>
        <end position="81"/>
    </location>
</feature>
<organism evidence="2 3">
    <name type="scientific">Penicillium camemberti (strain FM 013)</name>
    <dbReference type="NCBI Taxonomy" id="1429867"/>
    <lineage>
        <taxon>Eukaryota</taxon>
        <taxon>Fungi</taxon>
        <taxon>Dikarya</taxon>
        <taxon>Ascomycota</taxon>
        <taxon>Pezizomycotina</taxon>
        <taxon>Eurotiomycetes</taxon>
        <taxon>Eurotiomycetidae</taxon>
        <taxon>Eurotiales</taxon>
        <taxon>Aspergillaceae</taxon>
        <taxon>Penicillium</taxon>
    </lineage>
</organism>
<protein>
    <submittedName>
        <fullName evidence="2">Str. FM013</fullName>
    </submittedName>
</protein>
<dbReference type="Proteomes" id="UP000053732">
    <property type="component" value="Unassembled WGS sequence"/>
</dbReference>
<accession>A0A0G4PDQ9</accession>
<name>A0A0G4PDQ9_PENC3</name>
<sequence>MVPLLQPIFGSALSAITTTNDPSRSSNPLNSWHHAGHFGLPLDVNIITAPSPMGLHIARGILGERPPTPTHLPPISASPMH</sequence>
<reference evidence="2 3" key="1">
    <citation type="journal article" date="2014" name="Nat. Commun.">
        <title>Multiple recent horizontal transfers of a large genomic region in cheese making fungi.</title>
        <authorList>
            <person name="Cheeseman K."/>
            <person name="Ropars J."/>
            <person name="Renault P."/>
            <person name="Dupont J."/>
            <person name="Gouzy J."/>
            <person name="Branca A."/>
            <person name="Abraham A.L."/>
            <person name="Ceppi M."/>
            <person name="Conseiller E."/>
            <person name="Debuchy R."/>
            <person name="Malagnac F."/>
            <person name="Goarin A."/>
            <person name="Silar P."/>
            <person name="Lacoste S."/>
            <person name="Sallet E."/>
            <person name="Bensimon A."/>
            <person name="Giraud T."/>
            <person name="Brygoo Y."/>
        </authorList>
    </citation>
    <scope>NUCLEOTIDE SEQUENCE [LARGE SCALE GENOMIC DNA]</scope>
    <source>
        <strain evidence="3">FM 013</strain>
    </source>
</reference>
<evidence type="ECO:0000313" key="2">
    <source>
        <dbReference type="EMBL" id="CRL24473.1"/>
    </source>
</evidence>
<dbReference type="AlphaFoldDB" id="A0A0G4PDQ9"/>
<proteinExistence type="predicted"/>
<evidence type="ECO:0000313" key="3">
    <source>
        <dbReference type="Proteomes" id="UP000053732"/>
    </source>
</evidence>
<gene>
    <name evidence="2" type="ORF">PCAMFM013_S012g000082</name>
</gene>
<dbReference type="EMBL" id="HG793145">
    <property type="protein sequence ID" value="CRL24473.1"/>
    <property type="molecule type" value="Genomic_DNA"/>
</dbReference>
<evidence type="ECO:0000256" key="1">
    <source>
        <dbReference type="SAM" id="MobiDB-lite"/>
    </source>
</evidence>
<keyword evidence="3" id="KW-1185">Reference proteome</keyword>